<evidence type="ECO:0000313" key="2">
    <source>
        <dbReference type="Proteomes" id="UP000515563"/>
    </source>
</evidence>
<dbReference type="EMBL" id="CP043661">
    <property type="protein sequence ID" value="QNE16872.1"/>
    <property type="molecule type" value="Genomic_DNA"/>
</dbReference>
<protein>
    <submittedName>
        <fullName evidence="1">Asp23/Gls24 family envelope stress response protein</fullName>
    </submittedName>
</protein>
<sequence>MEMKPTQETAHLLPCGRSVEDVWDDLEAGRVTDHALRCPHCTTARAGLDELTEATRLLIDDPIEPPVGFLDKIMTAVRADLSLGRSIPLTSQVDVSTYALAAVLRYAVDGVDGVRAHECRIEVAPDNPGAVRVWMSVALRFGSGQVTALDQARHRVAAALPERIGLELETLDFEVVDVWMEPGEQR</sequence>
<keyword evidence="2" id="KW-1185">Reference proteome</keyword>
<gene>
    <name evidence="1" type="ORF">F1D05_01870</name>
</gene>
<organism evidence="1 2">
    <name type="scientific">Kribbella qitaiheensis</name>
    <dbReference type="NCBI Taxonomy" id="1544730"/>
    <lineage>
        <taxon>Bacteria</taxon>
        <taxon>Bacillati</taxon>
        <taxon>Actinomycetota</taxon>
        <taxon>Actinomycetes</taxon>
        <taxon>Propionibacteriales</taxon>
        <taxon>Kribbellaceae</taxon>
        <taxon>Kribbella</taxon>
    </lineage>
</organism>
<proteinExistence type="predicted"/>
<reference evidence="1 2" key="2">
    <citation type="journal article" date="2020" name="Microbiol. Resour. Announc.">
        <title>Antarctic desert soil bacteria exhibit high novel natural product potential, evaluated through long-read genome sequencing and comparative genomics.</title>
        <authorList>
            <person name="Benaud N."/>
            <person name="Edwards R.J."/>
            <person name="Amos T.G."/>
            <person name="D'Agostino P.M."/>
            <person name="Gutierrez-Chavez C."/>
            <person name="Montgomery K."/>
            <person name="Nicetic I."/>
            <person name="Ferrari B.C."/>
        </authorList>
    </citation>
    <scope>NUCLEOTIDE SEQUENCE [LARGE SCALE GENOMIC DNA]</scope>
    <source>
        <strain evidence="1 2">SPB151</strain>
    </source>
</reference>
<dbReference type="KEGG" id="kqi:F1D05_01870"/>
<dbReference type="RefSeq" id="WP_185445646.1">
    <property type="nucleotide sequence ID" value="NZ_CP043661.1"/>
</dbReference>
<name>A0A7G6WSA7_9ACTN</name>
<accession>A0A7G6WSA7</accession>
<reference evidence="2" key="1">
    <citation type="submission" date="2019-09" db="EMBL/GenBank/DDBJ databases">
        <title>Antimicrobial potential of Antarctic Bacteria.</title>
        <authorList>
            <person name="Benaud N."/>
            <person name="Edwards R.J."/>
            <person name="Ferrari B.C."/>
        </authorList>
    </citation>
    <scope>NUCLEOTIDE SEQUENCE [LARGE SCALE GENOMIC DNA]</scope>
    <source>
        <strain evidence="2">SPB151</strain>
    </source>
</reference>
<dbReference type="AlphaFoldDB" id="A0A7G6WSA7"/>
<dbReference type="Proteomes" id="UP000515563">
    <property type="component" value="Chromosome"/>
</dbReference>
<evidence type="ECO:0000313" key="1">
    <source>
        <dbReference type="EMBL" id="QNE16872.1"/>
    </source>
</evidence>